<reference evidence="2 3" key="1">
    <citation type="journal article" date="2012" name="New Phytol.">
        <title>Insight into trade-off between wood decay and parasitism from the genome of a fungal forest pathogen.</title>
        <authorList>
            <person name="Olson A."/>
            <person name="Aerts A."/>
            <person name="Asiegbu F."/>
            <person name="Belbahri L."/>
            <person name="Bouzid O."/>
            <person name="Broberg A."/>
            <person name="Canback B."/>
            <person name="Coutinho P.M."/>
            <person name="Cullen D."/>
            <person name="Dalman K."/>
            <person name="Deflorio G."/>
            <person name="van Diepen L.T."/>
            <person name="Dunand C."/>
            <person name="Duplessis S."/>
            <person name="Durling M."/>
            <person name="Gonthier P."/>
            <person name="Grimwood J."/>
            <person name="Fossdal C.G."/>
            <person name="Hansson D."/>
            <person name="Henrissat B."/>
            <person name="Hietala A."/>
            <person name="Himmelstrand K."/>
            <person name="Hoffmeister D."/>
            <person name="Hogberg N."/>
            <person name="James T.Y."/>
            <person name="Karlsson M."/>
            <person name="Kohler A."/>
            <person name="Kues U."/>
            <person name="Lee Y.H."/>
            <person name="Lin Y.C."/>
            <person name="Lind M."/>
            <person name="Lindquist E."/>
            <person name="Lombard V."/>
            <person name="Lucas S."/>
            <person name="Lunden K."/>
            <person name="Morin E."/>
            <person name="Murat C."/>
            <person name="Park J."/>
            <person name="Raffaello T."/>
            <person name="Rouze P."/>
            <person name="Salamov A."/>
            <person name="Schmutz J."/>
            <person name="Solheim H."/>
            <person name="Stahlberg J."/>
            <person name="Velez H."/>
            <person name="de Vries R.P."/>
            <person name="Wiebenga A."/>
            <person name="Woodward S."/>
            <person name="Yakovlev I."/>
            <person name="Garbelotto M."/>
            <person name="Martin F."/>
            <person name="Grigoriev I.V."/>
            <person name="Stenlid J."/>
        </authorList>
    </citation>
    <scope>NUCLEOTIDE SEQUENCE [LARGE SCALE GENOMIC DNA]</scope>
    <source>
        <strain evidence="2 3">TC 32-1</strain>
    </source>
</reference>
<feature type="compositionally biased region" description="Polar residues" evidence="1">
    <location>
        <begin position="276"/>
        <end position="290"/>
    </location>
</feature>
<feature type="compositionally biased region" description="Polar residues" evidence="1">
    <location>
        <begin position="316"/>
        <end position="326"/>
    </location>
</feature>
<dbReference type="KEGG" id="hir:HETIRDRAFT_419217"/>
<dbReference type="HOGENOM" id="CLU_852741_0_0_1"/>
<dbReference type="RefSeq" id="XP_009548091.1">
    <property type="nucleotide sequence ID" value="XM_009549796.1"/>
</dbReference>
<name>W4K0Z9_HETIT</name>
<gene>
    <name evidence="2" type="ORF">HETIRDRAFT_419217</name>
</gene>
<feature type="region of interest" description="Disordered" evidence="1">
    <location>
        <begin position="113"/>
        <end position="143"/>
    </location>
</feature>
<dbReference type="EMBL" id="KI925460">
    <property type="protein sequence ID" value="ETW79508.1"/>
    <property type="molecule type" value="Genomic_DNA"/>
</dbReference>
<evidence type="ECO:0000256" key="1">
    <source>
        <dbReference type="SAM" id="MobiDB-lite"/>
    </source>
</evidence>
<organism evidence="2 3">
    <name type="scientific">Heterobasidion irregulare (strain TC 32-1)</name>
    <dbReference type="NCBI Taxonomy" id="747525"/>
    <lineage>
        <taxon>Eukaryota</taxon>
        <taxon>Fungi</taxon>
        <taxon>Dikarya</taxon>
        <taxon>Basidiomycota</taxon>
        <taxon>Agaricomycotina</taxon>
        <taxon>Agaricomycetes</taxon>
        <taxon>Russulales</taxon>
        <taxon>Bondarzewiaceae</taxon>
        <taxon>Heterobasidion</taxon>
        <taxon>Heterobasidion annosum species complex</taxon>
    </lineage>
</organism>
<dbReference type="InParanoid" id="W4K0Z9"/>
<dbReference type="Proteomes" id="UP000030671">
    <property type="component" value="Unassembled WGS sequence"/>
</dbReference>
<protein>
    <submittedName>
        <fullName evidence="2">Uncharacterized protein</fullName>
    </submittedName>
</protein>
<evidence type="ECO:0000313" key="2">
    <source>
        <dbReference type="EMBL" id="ETW79508.1"/>
    </source>
</evidence>
<sequence>MPTLETIEAFETRRAALKLVSPSDDPPDIMSLYGKEDIFEYRLVPLTADITNIFRFNRDGTSVLPAIPNGDNSSSNSNPVPPTDTPDADGAISDFNTIPITTANTDRLLSASELSSTPGANNSISIDDPLLPTIPEADDTASDSNFVAPASGSRLFAQDDKSVFNGDDPLDDALTELDLPAAKANWECYCFPFDTLPVLRSHALPHFILLNAGEKLVGIKLQRLAPLVARVFKVNRIVAMESLATMYNVYNSWIQAVVPSSFYSKPPLSKDQIIKSENNQEQTEASTTMSGILREGAVNPEAEQSDAQVDSVRSIHPSTRQQTKEA</sequence>
<accession>W4K0Z9</accession>
<keyword evidence="3" id="KW-1185">Reference proteome</keyword>
<evidence type="ECO:0000313" key="3">
    <source>
        <dbReference type="Proteomes" id="UP000030671"/>
    </source>
</evidence>
<dbReference type="OrthoDB" id="3133596at2759"/>
<feature type="region of interest" description="Disordered" evidence="1">
    <location>
        <begin position="65"/>
        <end position="94"/>
    </location>
</feature>
<feature type="region of interest" description="Disordered" evidence="1">
    <location>
        <begin position="276"/>
        <end position="326"/>
    </location>
</feature>
<dbReference type="AlphaFoldDB" id="W4K0Z9"/>
<proteinExistence type="predicted"/>
<feature type="compositionally biased region" description="Low complexity" evidence="1">
    <location>
        <begin position="68"/>
        <end position="78"/>
    </location>
</feature>
<feature type="compositionally biased region" description="Polar residues" evidence="1">
    <location>
        <begin position="113"/>
        <end position="125"/>
    </location>
</feature>
<dbReference type="GeneID" id="20673546"/>